<name>I7MF64_TETTS</name>
<feature type="compositionally biased region" description="Low complexity" evidence="1">
    <location>
        <begin position="1076"/>
        <end position="1090"/>
    </location>
</feature>
<feature type="compositionally biased region" description="Basic residues" evidence="1">
    <location>
        <begin position="1020"/>
        <end position="1034"/>
    </location>
</feature>
<dbReference type="GeneID" id="7829241"/>
<feature type="compositionally biased region" description="Basic and acidic residues" evidence="1">
    <location>
        <begin position="557"/>
        <end position="566"/>
    </location>
</feature>
<organism evidence="2 3">
    <name type="scientific">Tetrahymena thermophila (strain SB210)</name>
    <dbReference type="NCBI Taxonomy" id="312017"/>
    <lineage>
        <taxon>Eukaryota</taxon>
        <taxon>Sar</taxon>
        <taxon>Alveolata</taxon>
        <taxon>Ciliophora</taxon>
        <taxon>Intramacronucleata</taxon>
        <taxon>Oligohymenophorea</taxon>
        <taxon>Hymenostomatida</taxon>
        <taxon>Tetrahymenina</taxon>
        <taxon>Tetrahymenidae</taxon>
        <taxon>Tetrahymena</taxon>
    </lineage>
</organism>
<protein>
    <submittedName>
        <fullName evidence="2">Uncharacterized protein</fullName>
    </submittedName>
</protein>
<dbReference type="RefSeq" id="XP_001019653.3">
    <property type="nucleotide sequence ID" value="XM_001019653.3"/>
</dbReference>
<dbReference type="Proteomes" id="UP000009168">
    <property type="component" value="Unassembled WGS sequence"/>
</dbReference>
<evidence type="ECO:0000313" key="2">
    <source>
        <dbReference type="EMBL" id="EAR99408.3"/>
    </source>
</evidence>
<keyword evidence="3" id="KW-1185">Reference proteome</keyword>
<feature type="region of interest" description="Disordered" evidence="1">
    <location>
        <begin position="557"/>
        <end position="595"/>
    </location>
</feature>
<feature type="compositionally biased region" description="Acidic residues" evidence="1">
    <location>
        <begin position="567"/>
        <end position="576"/>
    </location>
</feature>
<sequence length="1090" mass="129613">MILIDWRKKKKNQKLIFNLLIEEKEDTLYFQRKKKNKQEQQKQVKVPMNQLRRISSKCFRQLYAKQSFKMASNNQKKYDQVKEQHQEENDIEMGINLFRPNQSQQNGQIQQRKQDGKTNLSFYDKNDIEFQNEYSQQHYSRKRAIQDVVESLYFQDHSQTTQYEFLKKLSSQKVNDEQDEIENDIQDVESQVKANTNINETDLKTNFDSLQNFLEEDLVISDQDYKKVLDLSSSARTAISSNQGNIQMKRIPENAYDILPIIQNIHLNNHLLAFFVKYQKYFFSLQYYALISKLKQNVDDLEYIKEFEMSKYEEKRKSLQEINSQAKPKYKPVFLNAEETKAHFGYSVLIRNIKQKFEHYDARKSITILRALVAFDNNISDEFFDLIGKRFLQSKSDFTTFELVQYHFLLAIQSERHGQIVNNDLQQKVINEYLSRDESEFTSQILNLIIKLRVMFPIYSVHQINLVLVRMQTQFTRQITFFSTKQLLEIAMIFLQNNIHFNKYFVEILFITILKNLPQEQSVKSKSVIQILKYFKNKNLYYLQRIDDKSQIQLSKEDSWENRSGEEEGISDDFDDLSAPSESQNKNSDDIENLQKEDSQTKVFRNSMKTSLKIDGLFDTMLSSIVKEISSGKTLKPYSLHLLINICIQNQVTKQAYYDIFITEYAKILPKASFLMFARMYQILSDQFLIQKPLHILSSTKVKNNIKSEYVSYQKTQQLLITFDKQQQSKGKLNHLLQQEYRYLSEKQMKLTRLLLLKLNFGVSNLWSYVLNQIRFDLIEQTDVDIMSSSISYCNSLIADIDKYVDQQMNCNMNLLQNAQQINNFIEIHLKKVVPFIDISKFVSNIHINIIDPNKNIRYSSKVDLMFQLIKRQFFIKYQPYIERNALVNQMIFDVKLSNIETSSVTLINFVNESQCNYKGDERGTTYLKRHFSKTSNQPFVLISIREFENYIQEFLEESSNQNEVIQNFIEYKLQDIALPKDLKLPQEVQNTIDLFEQQISQIYNECKQEYELTKEQNKNKSKNRFQKYTKKPRQQQSERLQNQEEIENENLQINEENLSNQKQQQNKLFGDHSKSNQNQEKNNKYYQID</sequence>
<gene>
    <name evidence="2" type="ORF">TTHERM_00133740</name>
</gene>
<reference evidence="3" key="1">
    <citation type="journal article" date="2006" name="PLoS Biol.">
        <title>Macronuclear genome sequence of the ciliate Tetrahymena thermophila, a model eukaryote.</title>
        <authorList>
            <person name="Eisen J.A."/>
            <person name="Coyne R.S."/>
            <person name="Wu M."/>
            <person name="Wu D."/>
            <person name="Thiagarajan M."/>
            <person name="Wortman J.R."/>
            <person name="Badger J.H."/>
            <person name="Ren Q."/>
            <person name="Amedeo P."/>
            <person name="Jones K.M."/>
            <person name="Tallon L.J."/>
            <person name="Delcher A.L."/>
            <person name="Salzberg S.L."/>
            <person name="Silva J.C."/>
            <person name="Haas B.J."/>
            <person name="Majoros W.H."/>
            <person name="Farzad M."/>
            <person name="Carlton J.M."/>
            <person name="Smith R.K. Jr."/>
            <person name="Garg J."/>
            <person name="Pearlman R.E."/>
            <person name="Karrer K.M."/>
            <person name="Sun L."/>
            <person name="Manning G."/>
            <person name="Elde N.C."/>
            <person name="Turkewitz A.P."/>
            <person name="Asai D.J."/>
            <person name="Wilkes D.E."/>
            <person name="Wang Y."/>
            <person name="Cai H."/>
            <person name="Collins K."/>
            <person name="Stewart B.A."/>
            <person name="Lee S.R."/>
            <person name="Wilamowska K."/>
            <person name="Weinberg Z."/>
            <person name="Ruzzo W.L."/>
            <person name="Wloga D."/>
            <person name="Gaertig J."/>
            <person name="Frankel J."/>
            <person name="Tsao C.-C."/>
            <person name="Gorovsky M.A."/>
            <person name="Keeling P.J."/>
            <person name="Waller R.F."/>
            <person name="Patron N.J."/>
            <person name="Cherry J.M."/>
            <person name="Stover N.A."/>
            <person name="Krieger C.J."/>
            <person name="del Toro C."/>
            <person name="Ryder H.F."/>
            <person name="Williamson S.C."/>
            <person name="Barbeau R.A."/>
            <person name="Hamilton E.P."/>
            <person name="Orias E."/>
        </authorList>
    </citation>
    <scope>NUCLEOTIDE SEQUENCE [LARGE SCALE GENOMIC DNA]</scope>
    <source>
        <strain evidence="3">SB210</strain>
    </source>
</reference>
<evidence type="ECO:0000313" key="3">
    <source>
        <dbReference type="Proteomes" id="UP000009168"/>
    </source>
</evidence>
<dbReference type="KEGG" id="tet:TTHERM_00133740"/>
<dbReference type="AlphaFoldDB" id="I7MF64"/>
<feature type="region of interest" description="Disordered" evidence="1">
    <location>
        <begin position="1014"/>
        <end position="1043"/>
    </location>
</feature>
<feature type="region of interest" description="Disordered" evidence="1">
    <location>
        <begin position="1071"/>
        <end position="1090"/>
    </location>
</feature>
<accession>I7MF64</accession>
<dbReference type="InParanoid" id="I7MF64"/>
<dbReference type="EMBL" id="GG662639">
    <property type="protein sequence ID" value="EAR99408.3"/>
    <property type="molecule type" value="Genomic_DNA"/>
</dbReference>
<proteinExistence type="predicted"/>
<evidence type="ECO:0000256" key="1">
    <source>
        <dbReference type="SAM" id="MobiDB-lite"/>
    </source>
</evidence>